<organism evidence="5">
    <name type="scientific">Strongyloides ratti</name>
    <name type="common">Parasitic roundworm</name>
    <dbReference type="NCBI Taxonomy" id="34506"/>
    <lineage>
        <taxon>Eukaryota</taxon>
        <taxon>Metazoa</taxon>
        <taxon>Ecdysozoa</taxon>
        <taxon>Nematoda</taxon>
        <taxon>Chromadorea</taxon>
        <taxon>Rhabditida</taxon>
        <taxon>Tylenchina</taxon>
        <taxon>Panagrolaimomorpha</taxon>
        <taxon>Strongyloidoidea</taxon>
        <taxon>Strongyloididae</taxon>
        <taxon>Strongyloides</taxon>
    </lineage>
</organism>
<feature type="transmembrane region" description="Helical" evidence="3">
    <location>
        <begin position="102"/>
        <end position="120"/>
    </location>
</feature>
<dbReference type="PANTHER" id="PTHR11360:SF284">
    <property type="entry name" value="EG:103B4.3 PROTEIN-RELATED"/>
    <property type="match status" value="1"/>
</dbReference>
<dbReference type="PANTHER" id="PTHR11360">
    <property type="entry name" value="MONOCARBOXYLATE TRANSPORTER"/>
    <property type="match status" value="1"/>
</dbReference>
<evidence type="ECO:0000313" key="7">
    <source>
        <dbReference type="WBParaSite" id="SRAE_1000017700.1"/>
    </source>
</evidence>
<feature type="transmembrane region" description="Helical" evidence="3">
    <location>
        <begin position="425"/>
        <end position="443"/>
    </location>
</feature>
<dbReference type="InterPro" id="IPR036259">
    <property type="entry name" value="MFS_trans_sf"/>
</dbReference>
<feature type="transmembrane region" description="Helical" evidence="3">
    <location>
        <begin position="553"/>
        <end position="574"/>
    </location>
</feature>
<dbReference type="Pfam" id="PF07690">
    <property type="entry name" value="MFS_1"/>
    <property type="match status" value="2"/>
</dbReference>
<dbReference type="RefSeq" id="XP_024501103.1">
    <property type="nucleotide sequence ID" value="XM_024646979.1"/>
</dbReference>
<dbReference type="EMBL" id="LN609528">
    <property type="protein sequence ID" value="CEF61901.1"/>
    <property type="molecule type" value="Genomic_DNA"/>
</dbReference>
<keyword evidence="1" id="KW-0175">Coiled coil</keyword>
<feature type="transmembrane region" description="Helical" evidence="3">
    <location>
        <begin position="389"/>
        <end position="410"/>
    </location>
</feature>
<dbReference type="InterPro" id="IPR050327">
    <property type="entry name" value="Proton-linked_MCT"/>
</dbReference>
<dbReference type="CTD" id="36374266"/>
<dbReference type="WBParaSite" id="SRAE_1000017700.1">
    <property type="protein sequence ID" value="SRAE_1000017700.1"/>
    <property type="gene ID" value="WBGene00256771"/>
</dbReference>
<proteinExistence type="predicted"/>
<dbReference type="InterPro" id="IPR011701">
    <property type="entry name" value="MFS"/>
</dbReference>
<feature type="transmembrane region" description="Helical" evidence="3">
    <location>
        <begin position="75"/>
        <end position="95"/>
    </location>
</feature>
<feature type="transmembrane region" description="Helical" evidence="3">
    <location>
        <begin position="525"/>
        <end position="547"/>
    </location>
</feature>
<dbReference type="OrthoDB" id="6499973at2759"/>
<feature type="compositionally biased region" description="Polar residues" evidence="2">
    <location>
        <begin position="271"/>
        <end position="281"/>
    </location>
</feature>
<accession>A0A090KWU7</accession>
<dbReference type="SUPFAM" id="SSF103473">
    <property type="entry name" value="MFS general substrate transporter"/>
    <property type="match status" value="1"/>
</dbReference>
<dbReference type="eggNOG" id="KOG2504">
    <property type="taxonomic scope" value="Eukaryota"/>
</dbReference>
<feature type="transmembrane region" description="Helical" evidence="3">
    <location>
        <begin position="126"/>
        <end position="150"/>
    </location>
</feature>
<evidence type="ECO:0000256" key="1">
    <source>
        <dbReference type="SAM" id="Coils"/>
    </source>
</evidence>
<dbReference type="OMA" id="TAMWHIV"/>
<feature type="region of interest" description="Disordered" evidence="2">
    <location>
        <begin position="270"/>
        <end position="292"/>
    </location>
</feature>
<dbReference type="GO" id="GO:0008028">
    <property type="term" value="F:monocarboxylic acid transmembrane transporter activity"/>
    <property type="evidence" value="ECO:0007669"/>
    <property type="project" value="TreeGrafter"/>
</dbReference>
<evidence type="ECO:0000313" key="6">
    <source>
        <dbReference type="Proteomes" id="UP000035682"/>
    </source>
</evidence>
<dbReference type="GeneID" id="36374266"/>
<evidence type="ECO:0000256" key="2">
    <source>
        <dbReference type="SAM" id="MobiDB-lite"/>
    </source>
</evidence>
<protein>
    <submittedName>
        <fullName evidence="5 7">EG:103B4.3 protein</fullName>
    </submittedName>
</protein>
<feature type="chain" id="PRO_5015030146" evidence="4">
    <location>
        <begin position="19"/>
        <end position="591"/>
    </location>
</feature>
<evidence type="ECO:0000313" key="5">
    <source>
        <dbReference type="EMBL" id="CEF61901.1"/>
    </source>
</evidence>
<feature type="transmembrane region" description="Helical" evidence="3">
    <location>
        <begin position="464"/>
        <end position="490"/>
    </location>
</feature>
<keyword evidence="3" id="KW-0812">Transmembrane</keyword>
<feature type="signal peptide" evidence="4">
    <location>
        <begin position="1"/>
        <end position="18"/>
    </location>
</feature>
<evidence type="ECO:0000256" key="3">
    <source>
        <dbReference type="SAM" id="Phobius"/>
    </source>
</evidence>
<name>A0A090KWU7_STRRB</name>
<feature type="transmembrane region" description="Helical" evidence="3">
    <location>
        <begin position="33"/>
        <end position="55"/>
    </location>
</feature>
<dbReference type="AlphaFoldDB" id="A0A090KWU7"/>
<gene>
    <name evidence="5 7 8" type="ORF">SRAE_1000017700</name>
</gene>
<evidence type="ECO:0000313" key="8">
    <source>
        <dbReference type="WormBase" id="SRAE_1000017700"/>
    </source>
</evidence>
<keyword evidence="3" id="KW-0472">Membrane</keyword>
<reference evidence="7" key="2">
    <citation type="submission" date="2020-12" db="UniProtKB">
        <authorList>
            <consortium name="WormBaseParasite"/>
        </authorList>
    </citation>
    <scope>IDENTIFICATION</scope>
</reference>
<keyword evidence="6" id="KW-1185">Reference proteome</keyword>
<reference evidence="5 6" key="1">
    <citation type="submission" date="2014-09" db="EMBL/GenBank/DDBJ databases">
        <authorList>
            <person name="Martin A.A."/>
        </authorList>
    </citation>
    <scope>NUCLEOTIDE SEQUENCE</scope>
    <source>
        <strain evidence="6">ED321</strain>
        <strain evidence="5">ED321 Heterogonic</strain>
    </source>
</reference>
<keyword evidence="3" id="KW-1133">Transmembrane helix</keyword>
<dbReference type="WormBase" id="SRAE_1000017700">
    <property type="protein sequence ID" value="SRP02553"/>
    <property type="gene ID" value="WBGene00256771"/>
</dbReference>
<feature type="transmembrane region" description="Helical" evidence="3">
    <location>
        <begin position="496"/>
        <end position="518"/>
    </location>
</feature>
<feature type="coiled-coil region" evidence="1">
    <location>
        <begin position="219"/>
        <end position="253"/>
    </location>
</feature>
<evidence type="ECO:0000256" key="4">
    <source>
        <dbReference type="SAM" id="SignalP"/>
    </source>
</evidence>
<keyword evidence="4" id="KW-0732">Signal</keyword>
<dbReference type="Proteomes" id="UP000035682">
    <property type="component" value="Unplaced"/>
</dbReference>
<feature type="transmembrane region" description="Helical" evidence="3">
    <location>
        <begin position="157"/>
        <end position="176"/>
    </location>
</feature>
<dbReference type="STRING" id="34506.A0A090KWU7"/>
<feature type="transmembrane region" description="Helical" evidence="3">
    <location>
        <begin position="188"/>
        <end position="211"/>
    </location>
</feature>
<dbReference type="Gene3D" id="1.20.1250.20">
    <property type="entry name" value="MFS general substrate transporter like domains"/>
    <property type="match status" value="2"/>
</dbReference>
<sequence>MFIYLIIILRNIMTVVTGRKPSRYVPIATDGGWGYVVVFGSFLIHVIADGIVYAFGVMATALMHYFNETNARVSIIVSLLVGLTLASGPIASAITNKVGCRITTITGAIIATLGLFAASLSTSLEMVMITAGAVCGIGFGLIYCPAIVIVTMYFEKYRALATGIAVCGAGVGTAVISPLQEYLIQHYSWQFCMRVNAGLALICIIAGLTFAPLEFREVYDDEEDDETTTENQIENINEEISDKEIMKNNSEKKSLLDVNNIRPAISHQDLSETTKTSNLKKATSHADSLHKTRSNTVTDATGYLNVKDSFYQGSITNLQEYKENRDKFRSVTSLQSRKSVHAPHDMKKTINEEDEKQLVSQSTEDGNDGNTLMDTIKALTDFGLLKDPIFMLFALSNFLTSVGFNAPMAFLPSHGEKLGLAKEEASLIMSAWGICNTIGRILFGIISDRKLPFSFGKDLPRNRLWIYNISLIINGLVTACCFFFTSFYGIVTFGGFIGLTISSYVCLTSVILVDLLGVDKLTNAFGLLLLFQGIATFAGPPIAGILADMTQSYIISFIMCGVCVAVSGAMLFAIPSLQRKLNRVPKDSSDS</sequence>
<dbReference type="CDD" id="cd17352">
    <property type="entry name" value="MFS_MCT_SLC16"/>
    <property type="match status" value="1"/>
</dbReference>